<accession>A0A813EKI0</accession>
<keyword evidence="1" id="KW-0694">RNA-binding</keyword>
<feature type="compositionally biased region" description="Pro residues" evidence="2">
    <location>
        <begin position="68"/>
        <end position="102"/>
    </location>
</feature>
<dbReference type="InterPro" id="IPR012677">
    <property type="entry name" value="Nucleotide-bd_a/b_plait_sf"/>
</dbReference>
<dbReference type="Pfam" id="PF00076">
    <property type="entry name" value="RRM_1"/>
    <property type="match status" value="1"/>
</dbReference>
<reference evidence="4" key="1">
    <citation type="submission" date="2021-02" db="EMBL/GenBank/DDBJ databases">
        <authorList>
            <person name="Dougan E. K."/>
            <person name="Rhodes N."/>
            <person name="Thang M."/>
            <person name="Chan C."/>
        </authorList>
    </citation>
    <scope>NUCLEOTIDE SEQUENCE</scope>
</reference>
<sequence>HHDSNKEGEGGHRKHRRRHEASDGHEPGPPPSDRHPNAEPGQWPPFEDSWHGARPSAPPSGWHGSSGAPPPPGWPPPGPPGPGPPPFGAPPGPPPGWGPPPDVRYEVAHHDDPYGSPFGAVPPPPSLDASRGKGKKGKGKGKESPEEGGEVPRGASLPDGLIVSQIPPEVNSLDSLNRHFRQFGEVLKITSHLDEGKAFIQFATREAAEAATVVAVLNDPNIAMA</sequence>
<dbReference type="InterPro" id="IPR035979">
    <property type="entry name" value="RBD_domain_sf"/>
</dbReference>
<dbReference type="AlphaFoldDB" id="A0A813EKI0"/>
<feature type="region of interest" description="Disordered" evidence="2">
    <location>
        <begin position="1"/>
        <end position="160"/>
    </location>
</feature>
<comment type="caution">
    <text evidence="4">The sequence shown here is derived from an EMBL/GenBank/DDBJ whole genome shotgun (WGS) entry which is preliminary data.</text>
</comment>
<keyword evidence="5" id="KW-1185">Reference proteome</keyword>
<feature type="domain" description="RRM" evidence="3">
    <location>
        <begin position="159"/>
        <end position="225"/>
    </location>
</feature>
<evidence type="ECO:0000313" key="4">
    <source>
        <dbReference type="EMBL" id="CAE8601399.1"/>
    </source>
</evidence>
<evidence type="ECO:0000256" key="1">
    <source>
        <dbReference type="PROSITE-ProRule" id="PRU00176"/>
    </source>
</evidence>
<dbReference type="SUPFAM" id="SSF54928">
    <property type="entry name" value="RNA-binding domain, RBD"/>
    <property type="match status" value="1"/>
</dbReference>
<feature type="non-terminal residue" evidence="4">
    <location>
        <position position="225"/>
    </location>
</feature>
<feature type="compositionally biased region" description="Basic and acidic residues" evidence="2">
    <location>
        <begin position="1"/>
        <end position="11"/>
    </location>
</feature>
<gene>
    <name evidence="4" type="ORF">PGLA1383_LOCUS19693</name>
</gene>
<dbReference type="Proteomes" id="UP000654075">
    <property type="component" value="Unassembled WGS sequence"/>
</dbReference>
<protein>
    <recommendedName>
        <fullName evidence="3">RRM domain-containing protein</fullName>
    </recommendedName>
</protein>
<feature type="compositionally biased region" description="Basic and acidic residues" evidence="2">
    <location>
        <begin position="103"/>
        <end position="113"/>
    </location>
</feature>
<evidence type="ECO:0000259" key="3">
    <source>
        <dbReference type="PROSITE" id="PS50102"/>
    </source>
</evidence>
<dbReference type="GO" id="GO:0003723">
    <property type="term" value="F:RNA binding"/>
    <property type="evidence" value="ECO:0007669"/>
    <property type="project" value="UniProtKB-UniRule"/>
</dbReference>
<dbReference type="InterPro" id="IPR000504">
    <property type="entry name" value="RRM_dom"/>
</dbReference>
<proteinExistence type="predicted"/>
<dbReference type="Gene3D" id="3.30.70.330">
    <property type="match status" value="1"/>
</dbReference>
<name>A0A813EKI0_POLGL</name>
<organism evidence="4 5">
    <name type="scientific">Polarella glacialis</name>
    <name type="common">Dinoflagellate</name>
    <dbReference type="NCBI Taxonomy" id="89957"/>
    <lineage>
        <taxon>Eukaryota</taxon>
        <taxon>Sar</taxon>
        <taxon>Alveolata</taxon>
        <taxon>Dinophyceae</taxon>
        <taxon>Suessiales</taxon>
        <taxon>Suessiaceae</taxon>
        <taxon>Polarella</taxon>
    </lineage>
</organism>
<feature type="non-terminal residue" evidence="4">
    <location>
        <position position="1"/>
    </location>
</feature>
<feature type="compositionally biased region" description="Basic and acidic residues" evidence="2">
    <location>
        <begin position="20"/>
        <end position="37"/>
    </location>
</feature>
<dbReference type="PROSITE" id="PS50102">
    <property type="entry name" value="RRM"/>
    <property type="match status" value="1"/>
</dbReference>
<evidence type="ECO:0000256" key="2">
    <source>
        <dbReference type="SAM" id="MobiDB-lite"/>
    </source>
</evidence>
<dbReference type="EMBL" id="CAJNNV010013122">
    <property type="protein sequence ID" value="CAE8601399.1"/>
    <property type="molecule type" value="Genomic_DNA"/>
</dbReference>
<evidence type="ECO:0000313" key="5">
    <source>
        <dbReference type="Proteomes" id="UP000654075"/>
    </source>
</evidence>